<evidence type="ECO:0000313" key="2">
    <source>
        <dbReference type="Proteomes" id="UP000004986"/>
    </source>
</evidence>
<evidence type="ECO:0000313" key="1">
    <source>
        <dbReference type="EMBL" id="EGH47878.1"/>
    </source>
</evidence>
<keyword evidence="2" id="KW-1185">Reference proteome</keyword>
<name>F3GLC5_PSESJ</name>
<feature type="non-terminal residue" evidence="1">
    <location>
        <position position="52"/>
    </location>
</feature>
<protein>
    <submittedName>
        <fullName evidence="1">Helix-turn-helix, AraC type</fullName>
    </submittedName>
</protein>
<dbReference type="Proteomes" id="UP000004986">
    <property type="component" value="Unassembled WGS sequence"/>
</dbReference>
<dbReference type="HOGENOM" id="CLU_3092287_0_0_6"/>
<organism evidence="1 2">
    <name type="scientific">Pseudomonas syringae pv. pisi str. 1704B</name>
    <dbReference type="NCBI Taxonomy" id="629263"/>
    <lineage>
        <taxon>Bacteria</taxon>
        <taxon>Pseudomonadati</taxon>
        <taxon>Pseudomonadota</taxon>
        <taxon>Gammaproteobacteria</taxon>
        <taxon>Pseudomonadales</taxon>
        <taxon>Pseudomonadaceae</taxon>
        <taxon>Pseudomonas</taxon>
        <taxon>Pseudomonas syringae</taxon>
    </lineage>
</organism>
<gene>
    <name evidence="1" type="ORF">PSYPI_38629</name>
</gene>
<comment type="caution">
    <text evidence="1">The sequence shown here is derived from an EMBL/GenBank/DDBJ whole genome shotgun (WGS) entry which is preliminary data.</text>
</comment>
<sequence length="52" mass="5746">MPTLTLRLGDLSVGFIQSLTDAVNSFDRNPDALLKQYGLDPIRLSQARARLS</sequence>
<proteinExistence type="predicted"/>
<reference evidence="1 2" key="1">
    <citation type="journal article" date="2011" name="PLoS Pathog.">
        <title>Dynamic evolution of pathogenicity revealed by sequencing and comparative genomics of 19 Pseudomonas syringae isolates.</title>
        <authorList>
            <person name="Baltrus D.A."/>
            <person name="Nishimura M.T."/>
            <person name="Romanchuk A."/>
            <person name="Chang J.H."/>
            <person name="Mukhtar M.S."/>
            <person name="Cherkis K."/>
            <person name="Roach J."/>
            <person name="Grant S.R."/>
            <person name="Jones C.D."/>
            <person name="Dangl J.L."/>
        </authorList>
    </citation>
    <scope>NUCLEOTIDE SEQUENCE [LARGE SCALE GENOMIC DNA]</scope>
    <source>
        <strain evidence="1 2">1704B</strain>
    </source>
</reference>
<dbReference type="EMBL" id="AEAI01002592">
    <property type="protein sequence ID" value="EGH47878.1"/>
    <property type="molecule type" value="Genomic_DNA"/>
</dbReference>
<accession>F3GLC5</accession>
<dbReference type="AlphaFoldDB" id="F3GLC5"/>